<organism evidence="2 3">
    <name type="scientific">Roseburia porci</name>
    <dbReference type="NCBI Taxonomy" id="2605790"/>
    <lineage>
        <taxon>Bacteria</taxon>
        <taxon>Bacillati</taxon>
        <taxon>Bacillota</taxon>
        <taxon>Clostridia</taxon>
        <taxon>Lachnospirales</taxon>
        <taxon>Lachnospiraceae</taxon>
        <taxon>Roseburia</taxon>
    </lineage>
</organism>
<dbReference type="Proteomes" id="UP000474024">
    <property type="component" value="Unassembled WGS sequence"/>
</dbReference>
<dbReference type="AlphaFoldDB" id="A0A6L5YTQ0"/>
<protein>
    <submittedName>
        <fullName evidence="2">Uncharacterized protein</fullName>
    </submittedName>
</protein>
<reference evidence="2 3" key="1">
    <citation type="submission" date="2019-08" db="EMBL/GenBank/DDBJ databases">
        <title>In-depth cultivation of the pig gut microbiome towards novel bacterial diversity and tailored functional studies.</title>
        <authorList>
            <person name="Wylensek D."/>
            <person name="Hitch T.C.A."/>
            <person name="Clavel T."/>
        </authorList>
    </citation>
    <scope>NUCLEOTIDE SEQUENCE [LARGE SCALE GENOMIC DNA]</scope>
    <source>
        <strain evidence="2 3">MUC/MUC-530-WT-4D</strain>
    </source>
</reference>
<feature type="region of interest" description="Disordered" evidence="1">
    <location>
        <begin position="233"/>
        <end position="266"/>
    </location>
</feature>
<sequence>MNLFINNNQGGTAAGIAGASITTGNTVISQSGTIGTGKSRSKKSLKYNSKEISAQILRATKSRTAATVLTKAKNTVSSLKRCLGTGEYNDSEVEAALAHAKRMVKCAQSKVNHLREEENLQRKYERQKASKERQQKSEIKRRVHQKEQDLEQKMAMEELEQARRQKSDKQEIVRKKRIHRSDELGKINEADMKYLQSTIDNQRSTGLTENTSAIVELSDAGIRMSELQQAQSAVEAETELETETPDMAADAGAANAPDMGGTSGIM</sequence>
<evidence type="ECO:0000256" key="1">
    <source>
        <dbReference type="SAM" id="MobiDB-lite"/>
    </source>
</evidence>
<keyword evidence="3" id="KW-1185">Reference proteome</keyword>
<gene>
    <name evidence="2" type="ORF">FYJ75_12695</name>
</gene>
<dbReference type="RefSeq" id="WP_154430809.1">
    <property type="nucleotide sequence ID" value="NZ_VUNI01000027.1"/>
</dbReference>
<feature type="compositionally biased region" description="Low complexity" evidence="1">
    <location>
        <begin position="245"/>
        <end position="260"/>
    </location>
</feature>
<dbReference type="EMBL" id="VUNI01000027">
    <property type="protein sequence ID" value="MST75840.1"/>
    <property type="molecule type" value="Genomic_DNA"/>
</dbReference>
<accession>A0A6L5YTQ0</accession>
<name>A0A6L5YTQ0_9FIRM</name>
<evidence type="ECO:0000313" key="2">
    <source>
        <dbReference type="EMBL" id="MST75840.1"/>
    </source>
</evidence>
<feature type="region of interest" description="Disordered" evidence="1">
    <location>
        <begin position="121"/>
        <end position="148"/>
    </location>
</feature>
<evidence type="ECO:0000313" key="3">
    <source>
        <dbReference type="Proteomes" id="UP000474024"/>
    </source>
</evidence>
<proteinExistence type="predicted"/>
<comment type="caution">
    <text evidence="2">The sequence shown here is derived from an EMBL/GenBank/DDBJ whole genome shotgun (WGS) entry which is preliminary data.</text>
</comment>